<sequence length="572" mass="61705">LPLSPAQRRLWFLQQLHGVGSDYTIPFAARLTGPLDVAALRAAVLDVMARHESLRTVFPAADGQPRQHIVDVSDLPEPLTVTDAGGEADELRLYVEEMARTPFDVERDAPLRAGLLRLAVDQHVVVLVVHHIAADQWSARPLLTDLATAYAARTGGEAPAWPPLPVQYADFTLWQRATLGWDDDAPHPDGVVAAQLDHWRDALRDLPAELPLPADRPRPPVPSHRGGFARFTVPPAVHTAMRTLARTESTSLFMVAHAALAALLARTGSGRDIVIGTPVAGRHDTALDDLVGFFVNNLVLRTDLSGDPSFRDLLRRVRETDLAAYAHADVPFEHLVDALAPHRSLSRHPLFQVMLAYENRQAGEIGLPGLTTTTVPAFGRSAKFDLTFTLAERDGADGIEGVLEYAEDLFEPATAQALADRLVRLLTEAVAAPTTPLHRLEILSPDERTALLGRPEDTAVPHEDATSTLPGLFAAAAAAHPDAPALAGPDLATGDRTELDYRQLDIAASALAHDLIAHGVRPQDRVVVMLPRTVEAVVALLAVARTGAVYLPVDPDYPAERIAHMLTDAAPA</sequence>
<dbReference type="AlphaFoldDB" id="A0A5D4HIA0"/>
<evidence type="ECO:0000313" key="4">
    <source>
        <dbReference type="Proteomes" id="UP000323242"/>
    </source>
</evidence>
<dbReference type="GO" id="GO:0031177">
    <property type="term" value="F:phosphopantetheine binding"/>
    <property type="evidence" value="ECO:0007669"/>
    <property type="project" value="TreeGrafter"/>
</dbReference>
<proteinExistence type="predicted"/>
<gene>
    <name evidence="3" type="ORF">FY004_39375</name>
</gene>
<dbReference type="SUPFAM" id="SSF52777">
    <property type="entry name" value="CoA-dependent acyltransferases"/>
    <property type="match status" value="2"/>
</dbReference>
<dbReference type="InterPro" id="IPR000873">
    <property type="entry name" value="AMP-dep_synth/lig_dom"/>
</dbReference>
<dbReference type="Proteomes" id="UP000323242">
    <property type="component" value="Unassembled WGS sequence"/>
</dbReference>
<dbReference type="CDD" id="cd19540">
    <property type="entry name" value="LCL_NRPS-like"/>
    <property type="match status" value="1"/>
</dbReference>
<feature type="domain" description="Condensation" evidence="2">
    <location>
        <begin position="2"/>
        <end position="452"/>
    </location>
</feature>
<organism evidence="3 4">
    <name type="scientific">Streptomyces parvus</name>
    <dbReference type="NCBI Taxonomy" id="66428"/>
    <lineage>
        <taxon>Bacteria</taxon>
        <taxon>Bacillati</taxon>
        <taxon>Actinomycetota</taxon>
        <taxon>Actinomycetes</taxon>
        <taxon>Kitasatosporales</taxon>
        <taxon>Streptomycetaceae</taxon>
        <taxon>Streptomyces</taxon>
    </lineage>
</organism>
<evidence type="ECO:0000313" key="3">
    <source>
        <dbReference type="EMBL" id="TYR38580.1"/>
    </source>
</evidence>
<dbReference type="PANTHER" id="PTHR45527">
    <property type="entry name" value="NONRIBOSOMAL PEPTIDE SYNTHETASE"/>
    <property type="match status" value="1"/>
</dbReference>
<dbReference type="Pfam" id="PF00501">
    <property type="entry name" value="AMP-binding"/>
    <property type="match status" value="1"/>
</dbReference>
<dbReference type="GO" id="GO:0008610">
    <property type="term" value="P:lipid biosynthetic process"/>
    <property type="evidence" value="ECO:0007669"/>
    <property type="project" value="UniProtKB-ARBA"/>
</dbReference>
<feature type="domain" description="AMP-dependent synthetase/ligase" evidence="1">
    <location>
        <begin position="473"/>
        <end position="571"/>
    </location>
</feature>
<dbReference type="GO" id="GO:0044550">
    <property type="term" value="P:secondary metabolite biosynthetic process"/>
    <property type="evidence" value="ECO:0007669"/>
    <property type="project" value="TreeGrafter"/>
</dbReference>
<dbReference type="GO" id="GO:0003824">
    <property type="term" value="F:catalytic activity"/>
    <property type="evidence" value="ECO:0007669"/>
    <property type="project" value="InterPro"/>
</dbReference>
<keyword evidence="4" id="KW-1185">Reference proteome</keyword>
<accession>A0A5D4HIA0</accession>
<protein>
    <submittedName>
        <fullName evidence="3">AMP-binding protein</fullName>
    </submittedName>
</protein>
<dbReference type="Pfam" id="PF00668">
    <property type="entry name" value="Condensation"/>
    <property type="match status" value="1"/>
</dbReference>
<evidence type="ECO:0000259" key="1">
    <source>
        <dbReference type="Pfam" id="PF00501"/>
    </source>
</evidence>
<name>A0A5D4HIA0_9ACTN</name>
<dbReference type="InterPro" id="IPR001242">
    <property type="entry name" value="Condensation_dom"/>
</dbReference>
<feature type="non-terminal residue" evidence="3">
    <location>
        <position position="572"/>
    </location>
</feature>
<dbReference type="Gene3D" id="3.40.50.12780">
    <property type="entry name" value="N-terminal domain of ligase-like"/>
    <property type="match status" value="1"/>
</dbReference>
<evidence type="ECO:0000259" key="2">
    <source>
        <dbReference type="Pfam" id="PF00668"/>
    </source>
</evidence>
<reference evidence="3 4" key="1">
    <citation type="submission" date="2019-08" db="EMBL/GenBank/DDBJ databases">
        <title>Draft genome for granaticin producer strain Streptomyces parvus C05.</title>
        <authorList>
            <person name="Gonzalez-Pimentel J.L."/>
        </authorList>
    </citation>
    <scope>NUCLEOTIDE SEQUENCE [LARGE SCALE GENOMIC DNA]</scope>
    <source>
        <strain evidence="3 4">C05</strain>
    </source>
</reference>
<dbReference type="PANTHER" id="PTHR45527:SF1">
    <property type="entry name" value="FATTY ACID SYNTHASE"/>
    <property type="match status" value="1"/>
</dbReference>
<dbReference type="RefSeq" id="WP_148905440.1">
    <property type="nucleotide sequence ID" value="NZ_VSZQ01000552.1"/>
</dbReference>
<dbReference type="InterPro" id="IPR042099">
    <property type="entry name" value="ANL_N_sf"/>
</dbReference>
<dbReference type="Gene3D" id="3.30.559.30">
    <property type="entry name" value="Nonribosomal peptide synthetase, condensation domain"/>
    <property type="match status" value="1"/>
</dbReference>
<dbReference type="EMBL" id="VSZQ01000552">
    <property type="protein sequence ID" value="TYR38580.1"/>
    <property type="molecule type" value="Genomic_DNA"/>
</dbReference>
<dbReference type="GO" id="GO:0043041">
    <property type="term" value="P:amino acid activation for nonribosomal peptide biosynthetic process"/>
    <property type="evidence" value="ECO:0007669"/>
    <property type="project" value="TreeGrafter"/>
</dbReference>
<comment type="caution">
    <text evidence="3">The sequence shown here is derived from an EMBL/GenBank/DDBJ whole genome shotgun (WGS) entry which is preliminary data.</text>
</comment>
<dbReference type="SUPFAM" id="SSF56801">
    <property type="entry name" value="Acetyl-CoA synthetase-like"/>
    <property type="match status" value="1"/>
</dbReference>
<dbReference type="GO" id="GO:0005829">
    <property type="term" value="C:cytosol"/>
    <property type="evidence" value="ECO:0007669"/>
    <property type="project" value="TreeGrafter"/>
</dbReference>
<feature type="non-terminal residue" evidence="3">
    <location>
        <position position="1"/>
    </location>
</feature>
<dbReference type="Gene3D" id="3.30.559.10">
    <property type="entry name" value="Chloramphenicol acetyltransferase-like domain"/>
    <property type="match status" value="1"/>
</dbReference>
<dbReference type="InterPro" id="IPR023213">
    <property type="entry name" value="CAT-like_dom_sf"/>
</dbReference>